<keyword evidence="1" id="KW-0472">Membrane</keyword>
<proteinExistence type="predicted"/>
<feature type="transmembrane region" description="Helical" evidence="1">
    <location>
        <begin position="56"/>
        <end position="80"/>
    </location>
</feature>
<name>A0A423UA94_PENVA</name>
<reference evidence="2 3" key="2">
    <citation type="submission" date="2019-01" db="EMBL/GenBank/DDBJ databases">
        <title>The decoding of complex shrimp genome reveals the adaptation for benthos swimmer, frequently molting mechanism and breeding impact on genome.</title>
        <authorList>
            <person name="Sun Y."/>
            <person name="Gao Y."/>
            <person name="Yu Y."/>
        </authorList>
    </citation>
    <scope>NUCLEOTIDE SEQUENCE [LARGE SCALE GENOMIC DNA]</scope>
    <source>
        <tissue evidence="2">Muscle</tissue>
    </source>
</reference>
<reference evidence="2 3" key="1">
    <citation type="submission" date="2018-04" db="EMBL/GenBank/DDBJ databases">
        <authorList>
            <person name="Zhang X."/>
            <person name="Yuan J."/>
            <person name="Li F."/>
            <person name="Xiang J."/>
        </authorList>
    </citation>
    <scope>NUCLEOTIDE SEQUENCE [LARGE SCALE GENOMIC DNA]</scope>
    <source>
        <tissue evidence="2">Muscle</tissue>
    </source>
</reference>
<evidence type="ECO:0000256" key="1">
    <source>
        <dbReference type="SAM" id="Phobius"/>
    </source>
</evidence>
<keyword evidence="1" id="KW-1133">Transmembrane helix</keyword>
<keyword evidence="3" id="KW-1185">Reference proteome</keyword>
<protein>
    <submittedName>
        <fullName evidence="2">Uncharacterized protein</fullName>
    </submittedName>
</protein>
<keyword evidence="1" id="KW-0812">Transmembrane</keyword>
<feature type="transmembrane region" description="Helical" evidence="1">
    <location>
        <begin position="117"/>
        <end position="142"/>
    </location>
</feature>
<dbReference type="AlphaFoldDB" id="A0A423UA94"/>
<comment type="caution">
    <text evidence="2">The sequence shown here is derived from an EMBL/GenBank/DDBJ whole genome shotgun (WGS) entry which is preliminary data.</text>
</comment>
<feature type="transmembrane region" description="Helical" evidence="1">
    <location>
        <begin position="87"/>
        <end position="111"/>
    </location>
</feature>
<evidence type="ECO:0000313" key="3">
    <source>
        <dbReference type="Proteomes" id="UP000283509"/>
    </source>
</evidence>
<organism evidence="2 3">
    <name type="scientific">Penaeus vannamei</name>
    <name type="common">Whiteleg shrimp</name>
    <name type="synonym">Litopenaeus vannamei</name>
    <dbReference type="NCBI Taxonomy" id="6689"/>
    <lineage>
        <taxon>Eukaryota</taxon>
        <taxon>Metazoa</taxon>
        <taxon>Ecdysozoa</taxon>
        <taxon>Arthropoda</taxon>
        <taxon>Crustacea</taxon>
        <taxon>Multicrustacea</taxon>
        <taxon>Malacostraca</taxon>
        <taxon>Eumalacostraca</taxon>
        <taxon>Eucarida</taxon>
        <taxon>Decapoda</taxon>
        <taxon>Dendrobranchiata</taxon>
        <taxon>Penaeoidea</taxon>
        <taxon>Penaeidae</taxon>
        <taxon>Penaeus</taxon>
    </lineage>
</organism>
<dbReference type="EMBL" id="QCYY01000224">
    <property type="protein sequence ID" value="ROT85632.1"/>
    <property type="molecule type" value="Genomic_DNA"/>
</dbReference>
<sequence>MVNRTGTSESKITPSYQYKSHSCVVATCYVTPFNLYKSYVLMEVIPFPRLNSLFGYYIYLFISLTSLLSPSPSILLNLICLSLDLPLSLYLSPLPLYTNITYLLSLTYLLIYSLPSIYLFCLSLPPSSSSIILLSLSILSYFNLPNSLLPSPTSLIISSNLNIAVVCHPRSLSSLSPSLSQAPFLIPLLFLLFHLFFTCLLSLLAPYSLSSSSVHSLSFHSVLLNLITLSPSHLHSFLLSSLTPSLFSLSLVAHFTSLSCSITLLFFPPPPTLSYDSDPLSPIHYYCSFTSLLSLFSSRNPLSRSTFLSTTTLSSFSSRARNSYYFLLSLSIHSPSHLVHHTSTLALSLSTTTHHQSLACSKLLYFYYSVFSSPILSLSLSHTSASSINLHSSHSRSLFSSLVHDSSFTTVSSFTNHVSASSDSSLSTLLSMIVLLFSPHPNTSLLPSSSFYLLLLSCQISSALHPLSSIFPFSNDNTS</sequence>
<gene>
    <name evidence="2" type="ORF">C7M84_009790</name>
</gene>
<accession>A0A423UA94</accession>
<evidence type="ECO:0000313" key="2">
    <source>
        <dbReference type="EMBL" id="ROT85632.1"/>
    </source>
</evidence>
<dbReference type="Proteomes" id="UP000283509">
    <property type="component" value="Unassembled WGS sequence"/>
</dbReference>
<feature type="transmembrane region" description="Helical" evidence="1">
    <location>
        <begin position="184"/>
        <end position="205"/>
    </location>
</feature>
<feature type="transmembrane region" description="Helical" evidence="1">
    <location>
        <begin position="217"/>
        <end position="234"/>
    </location>
</feature>